<sequence length="163" mass="18516">MGNRRISTDLKESALLLWNQGWDLDQICAMYGAYFKEHGNLDRPPSPICGQSLHILTWALMTACKQLFSEESDLYLDEVVTWLAHVHGIHISKSTLKNELTWARHYGRAMAGQRALLSDVYMAADVMEGSFDGLLFYEFIATKVLPYMNPFPAERSVLVLNNC</sequence>
<keyword evidence="2" id="KW-1185">Reference proteome</keyword>
<protein>
    <submittedName>
        <fullName evidence="1">Uncharacterized protein</fullName>
    </submittedName>
</protein>
<proteinExistence type="predicted"/>
<dbReference type="AlphaFoldDB" id="A0AAD4BGZ4"/>
<reference evidence="1" key="1">
    <citation type="submission" date="2019-10" db="EMBL/GenBank/DDBJ databases">
        <authorList>
            <consortium name="DOE Joint Genome Institute"/>
            <person name="Kuo A."/>
            <person name="Miyauchi S."/>
            <person name="Kiss E."/>
            <person name="Drula E."/>
            <person name="Kohler A."/>
            <person name="Sanchez-Garcia M."/>
            <person name="Andreopoulos B."/>
            <person name="Barry K.W."/>
            <person name="Bonito G."/>
            <person name="Buee M."/>
            <person name="Carver A."/>
            <person name="Chen C."/>
            <person name="Cichocki N."/>
            <person name="Clum A."/>
            <person name="Culley D."/>
            <person name="Crous P.W."/>
            <person name="Fauchery L."/>
            <person name="Girlanda M."/>
            <person name="Hayes R."/>
            <person name="Keri Z."/>
            <person name="LaButti K."/>
            <person name="Lipzen A."/>
            <person name="Lombard V."/>
            <person name="Magnuson J."/>
            <person name="Maillard F."/>
            <person name="Morin E."/>
            <person name="Murat C."/>
            <person name="Nolan M."/>
            <person name="Ohm R."/>
            <person name="Pangilinan J."/>
            <person name="Pereira M."/>
            <person name="Perotto S."/>
            <person name="Peter M."/>
            <person name="Riley R."/>
            <person name="Sitrit Y."/>
            <person name="Stielow B."/>
            <person name="Szollosi G."/>
            <person name="Zifcakova L."/>
            <person name="Stursova M."/>
            <person name="Spatafora J.W."/>
            <person name="Tedersoo L."/>
            <person name="Vaario L.-M."/>
            <person name="Yamada A."/>
            <person name="Yan M."/>
            <person name="Wang P."/>
            <person name="Xu J."/>
            <person name="Bruns T."/>
            <person name="Baldrian P."/>
            <person name="Vilgalys R."/>
            <person name="Henrissat B."/>
            <person name="Grigoriev I.V."/>
            <person name="Hibbett D."/>
            <person name="Nagy L.G."/>
            <person name="Martin F.M."/>
        </authorList>
    </citation>
    <scope>NUCLEOTIDE SEQUENCE</scope>
    <source>
        <strain evidence="1">BED1</strain>
    </source>
</reference>
<reference evidence="1" key="2">
    <citation type="journal article" date="2020" name="Nat. Commun.">
        <title>Large-scale genome sequencing of mycorrhizal fungi provides insights into the early evolution of symbiotic traits.</title>
        <authorList>
            <person name="Miyauchi S."/>
            <person name="Kiss E."/>
            <person name="Kuo A."/>
            <person name="Drula E."/>
            <person name="Kohler A."/>
            <person name="Sanchez-Garcia M."/>
            <person name="Morin E."/>
            <person name="Andreopoulos B."/>
            <person name="Barry K.W."/>
            <person name="Bonito G."/>
            <person name="Buee M."/>
            <person name="Carver A."/>
            <person name="Chen C."/>
            <person name="Cichocki N."/>
            <person name="Clum A."/>
            <person name="Culley D."/>
            <person name="Crous P.W."/>
            <person name="Fauchery L."/>
            <person name="Girlanda M."/>
            <person name="Hayes R.D."/>
            <person name="Keri Z."/>
            <person name="LaButti K."/>
            <person name="Lipzen A."/>
            <person name="Lombard V."/>
            <person name="Magnuson J."/>
            <person name="Maillard F."/>
            <person name="Murat C."/>
            <person name="Nolan M."/>
            <person name="Ohm R.A."/>
            <person name="Pangilinan J."/>
            <person name="Pereira M.F."/>
            <person name="Perotto S."/>
            <person name="Peter M."/>
            <person name="Pfister S."/>
            <person name="Riley R."/>
            <person name="Sitrit Y."/>
            <person name="Stielow J.B."/>
            <person name="Szollosi G."/>
            <person name="Zifcakova L."/>
            <person name="Stursova M."/>
            <person name="Spatafora J.W."/>
            <person name="Tedersoo L."/>
            <person name="Vaario L.M."/>
            <person name="Yamada A."/>
            <person name="Yan M."/>
            <person name="Wang P."/>
            <person name="Xu J."/>
            <person name="Bruns T."/>
            <person name="Baldrian P."/>
            <person name="Vilgalys R."/>
            <person name="Dunand C."/>
            <person name="Henrissat B."/>
            <person name="Grigoriev I.V."/>
            <person name="Hibbett D."/>
            <person name="Nagy L.G."/>
            <person name="Martin F.M."/>
        </authorList>
    </citation>
    <scope>NUCLEOTIDE SEQUENCE</scope>
    <source>
        <strain evidence="1">BED1</strain>
    </source>
</reference>
<accession>A0AAD4BGZ4</accession>
<gene>
    <name evidence="1" type="ORF">L210DRAFT_962053</name>
</gene>
<name>A0AAD4BGZ4_BOLED</name>
<evidence type="ECO:0000313" key="2">
    <source>
        <dbReference type="Proteomes" id="UP001194468"/>
    </source>
</evidence>
<organism evidence="1 2">
    <name type="scientific">Boletus edulis BED1</name>
    <dbReference type="NCBI Taxonomy" id="1328754"/>
    <lineage>
        <taxon>Eukaryota</taxon>
        <taxon>Fungi</taxon>
        <taxon>Dikarya</taxon>
        <taxon>Basidiomycota</taxon>
        <taxon>Agaricomycotina</taxon>
        <taxon>Agaricomycetes</taxon>
        <taxon>Agaricomycetidae</taxon>
        <taxon>Boletales</taxon>
        <taxon>Boletineae</taxon>
        <taxon>Boletaceae</taxon>
        <taxon>Boletoideae</taxon>
        <taxon>Boletus</taxon>
    </lineage>
</organism>
<dbReference type="Proteomes" id="UP001194468">
    <property type="component" value="Unassembled WGS sequence"/>
</dbReference>
<comment type="caution">
    <text evidence="1">The sequence shown here is derived from an EMBL/GenBank/DDBJ whole genome shotgun (WGS) entry which is preliminary data.</text>
</comment>
<evidence type="ECO:0000313" key="1">
    <source>
        <dbReference type="EMBL" id="KAF8430637.1"/>
    </source>
</evidence>
<dbReference type="EMBL" id="WHUW01000059">
    <property type="protein sequence ID" value="KAF8430637.1"/>
    <property type="molecule type" value="Genomic_DNA"/>
</dbReference>